<dbReference type="InterPro" id="IPR036047">
    <property type="entry name" value="F-box-like_dom_sf"/>
</dbReference>
<name>A0A369K547_HYPMA</name>
<comment type="caution">
    <text evidence="3">The sequence shown here is derived from an EMBL/GenBank/DDBJ whole genome shotgun (WGS) entry which is preliminary data.</text>
</comment>
<dbReference type="OrthoDB" id="3365698at2759"/>
<dbReference type="Gene3D" id="1.20.1280.50">
    <property type="match status" value="1"/>
</dbReference>
<dbReference type="AlphaFoldDB" id="A0A369K547"/>
<evidence type="ECO:0000259" key="2">
    <source>
        <dbReference type="Pfam" id="PF12937"/>
    </source>
</evidence>
<dbReference type="SUPFAM" id="SSF81383">
    <property type="entry name" value="F-box domain"/>
    <property type="match status" value="1"/>
</dbReference>
<dbReference type="Gene3D" id="3.80.10.10">
    <property type="entry name" value="Ribonuclease Inhibitor"/>
    <property type="match status" value="1"/>
</dbReference>
<feature type="region of interest" description="Disordered" evidence="1">
    <location>
        <begin position="1"/>
        <end position="43"/>
    </location>
</feature>
<dbReference type="EMBL" id="LUEZ02000009">
    <property type="protein sequence ID" value="RDB29751.1"/>
    <property type="molecule type" value="Genomic_DNA"/>
</dbReference>
<evidence type="ECO:0000313" key="3">
    <source>
        <dbReference type="EMBL" id="RDB29751.1"/>
    </source>
</evidence>
<evidence type="ECO:0000256" key="1">
    <source>
        <dbReference type="SAM" id="MobiDB-lite"/>
    </source>
</evidence>
<dbReference type="Pfam" id="PF12937">
    <property type="entry name" value="F-box-like"/>
    <property type="match status" value="1"/>
</dbReference>
<dbReference type="Proteomes" id="UP000076154">
    <property type="component" value="Unassembled WGS sequence"/>
</dbReference>
<protein>
    <recommendedName>
        <fullName evidence="2">F-box domain-containing protein</fullName>
    </recommendedName>
</protein>
<accession>A0A369K547</accession>
<keyword evidence="4" id="KW-1185">Reference proteome</keyword>
<gene>
    <name evidence="3" type="ORF">Hypma_014121</name>
</gene>
<dbReference type="InterPro" id="IPR001810">
    <property type="entry name" value="F-box_dom"/>
</dbReference>
<proteinExistence type="predicted"/>
<organism evidence="3 4">
    <name type="scientific">Hypsizygus marmoreus</name>
    <name type="common">White beech mushroom</name>
    <name type="synonym">Agaricus marmoreus</name>
    <dbReference type="NCBI Taxonomy" id="39966"/>
    <lineage>
        <taxon>Eukaryota</taxon>
        <taxon>Fungi</taxon>
        <taxon>Dikarya</taxon>
        <taxon>Basidiomycota</taxon>
        <taxon>Agaricomycotina</taxon>
        <taxon>Agaricomycetes</taxon>
        <taxon>Agaricomycetidae</taxon>
        <taxon>Agaricales</taxon>
        <taxon>Tricholomatineae</taxon>
        <taxon>Lyophyllaceae</taxon>
        <taxon>Hypsizygus</taxon>
    </lineage>
</organism>
<evidence type="ECO:0000313" key="4">
    <source>
        <dbReference type="Proteomes" id="UP000076154"/>
    </source>
</evidence>
<sequence>MSGYMPTDFGHEHLPNDGPPDPQGAAILEDPPPEPPPQHQHELSHAKLPTEILCGIFALCIAGPTEVPANQEKSPWNLSQVCSRWRQIALSQHDLWSDLRFEMGGHEWDHCSSPGALYALLMQVVLSRSANRMLSLKFMIGHREPTKTDIYPLAGCLRVHANRVSDMSVLEHEHEREEHPQALAFLKGTSFPNLRSMTVTVPIDDVTYYVSWSHLEHLKISHIRTDVDIWTLYDLLERCKSLRTLASEIFYPLRWPNVIFCVCMLKLTDLVLHLTNMNGQMLTIFFDALRLPQLMKLDLLQGEEGISWGLPLTIAITRSDHLERLLIDIHIPASDCDMLLRSLPCLVEFILPWGAVMLDATRQGMAHGDIAPRMTKLMCGATRSLELHLDMLEARMFRTNATTIKDAVFVFDVSGDGFTFEKIQPEHQKRVMELKERGVNISLVNWNEAYAVTRATFPFTRSFDWRKMVEMFQSWG</sequence>
<feature type="domain" description="F-box" evidence="2">
    <location>
        <begin position="47"/>
        <end position="101"/>
    </location>
</feature>
<reference evidence="3" key="1">
    <citation type="submission" date="2018-04" db="EMBL/GenBank/DDBJ databases">
        <title>Whole genome sequencing of Hypsizygus marmoreus.</title>
        <authorList>
            <person name="Choi I.-G."/>
            <person name="Min B."/>
            <person name="Kim J.-G."/>
            <person name="Kim S."/>
            <person name="Oh Y.-L."/>
            <person name="Kong W.-S."/>
            <person name="Park H."/>
            <person name="Jeong J."/>
            <person name="Song E.-S."/>
        </authorList>
    </citation>
    <scope>NUCLEOTIDE SEQUENCE [LARGE SCALE GENOMIC DNA]</scope>
    <source>
        <strain evidence="3">51987-8</strain>
    </source>
</reference>
<dbReference type="InParanoid" id="A0A369K547"/>
<dbReference type="InterPro" id="IPR032675">
    <property type="entry name" value="LRR_dom_sf"/>
</dbReference>